<evidence type="ECO:0000259" key="8">
    <source>
        <dbReference type="Pfam" id="PF05504"/>
    </source>
</evidence>
<evidence type="ECO:0000313" key="11">
    <source>
        <dbReference type="Proteomes" id="UP000678895"/>
    </source>
</evidence>
<keyword evidence="5" id="KW-0472">Membrane</keyword>
<evidence type="ECO:0000256" key="7">
    <source>
        <dbReference type="ARBA" id="ARBA00023288"/>
    </source>
</evidence>
<dbReference type="Pfam" id="PF25198">
    <property type="entry name" value="Spore_GerAC_N"/>
    <property type="match status" value="1"/>
</dbReference>
<name>A0A919Y1Q3_9BACL</name>
<evidence type="ECO:0000256" key="4">
    <source>
        <dbReference type="ARBA" id="ARBA00022729"/>
    </source>
</evidence>
<evidence type="ECO:0000256" key="2">
    <source>
        <dbReference type="ARBA" id="ARBA00007886"/>
    </source>
</evidence>
<comment type="subcellular location">
    <subcellularLocation>
        <location evidence="1">Membrane</location>
        <topology evidence="1">Lipid-anchor</topology>
    </subcellularLocation>
</comment>
<keyword evidence="3" id="KW-0309">Germination</keyword>
<proteinExistence type="inferred from homology"/>
<accession>A0A919Y1Q3</accession>
<dbReference type="EMBL" id="BORS01000004">
    <property type="protein sequence ID" value="GIO41738.1"/>
    <property type="molecule type" value="Genomic_DNA"/>
</dbReference>
<dbReference type="Pfam" id="PF05504">
    <property type="entry name" value="Spore_GerAC"/>
    <property type="match status" value="1"/>
</dbReference>
<dbReference type="InterPro" id="IPR038501">
    <property type="entry name" value="Spore_GerAC_C_sf"/>
</dbReference>
<dbReference type="AlphaFoldDB" id="A0A919Y1Q3"/>
<dbReference type="Proteomes" id="UP000678895">
    <property type="component" value="Unassembled WGS sequence"/>
</dbReference>
<evidence type="ECO:0000256" key="3">
    <source>
        <dbReference type="ARBA" id="ARBA00022544"/>
    </source>
</evidence>
<dbReference type="PROSITE" id="PS51257">
    <property type="entry name" value="PROKAR_LIPOPROTEIN"/>
    <property type="match status" value="1"/>
</dbReference>
<feature type="domain" description="Spore germination protein N-terminal" evidence="9">
    <location>
        <begin position="36"/>
        <end position="213"/>
    </location>
</feature>
<dbReference type="Gene3D" id="3.30.300.210">
    <property type="entry name" value="Nutrient germinant receptor protein C, domain 3"/>
    <property type="match status" value="1"/>
</dbReference>
<dbReference type="InterPro" id="IPR008844">
    <property type="entry name" value="Spore_GerAC-like"/>
</dbReference>
<comment type="similarity">
    <text evidence="2">Belongs to the GerABKC lipoprotein family.</text>
</comment>
<evidence type="ECO:0000256" key="5">
    <source>
        <dbReference type="ARBA" id="ARBA00023136"/>
    </source>
</evidence>
<dbReference type="RefSeq" id="WP_301626109.1">
    <property type="nucleotide sequence ID" value="NZ_BORS01000004.1"/>
</dbReference>
<dbReference type="PANTHER" id="PTHR35789">
    <property type="entry name" value="SPORE GERMINATION PROTEIN B3"/>
    <property type="match status" value="1"/>
</dbReference>
<reference evidence="10" key="1">
    <citation type="submission" date="2021-03" db="EMBL/GenBank/DDBJ databases">
        <title>Antimicrobial resistance genes in bacteria isolated from Japanese honey, and their potential for conferring macrolide and lincosamide resistance in the American foulbrood pathogen Paenibacillus larvae.</title>
        <authorList>
            <person name="Okamoto M."/>
            <person name="Kumagai M."/>
            <person name="Kanamori H."/>
            <person name="Takamatsu D."/>
        </authorList>
    </citation>
    <scope>NUCLEOTIDE SEQUENCE</scope>
    <source>
        <strain evidence="10">J41TS4</strain>
    </source>
</reference>
<dbReference type="InterPro" id="IPR046953">
    <property type="entry name" value="Spore_GerAC-like_C"/>
</dbReference>
<dbReference type="GO" id="GO:0016020">
    <property type="term" value="C:membrane"/>
    <property type="evidence" value="ECO:0007669"/>
    <property type="project" value="UniProtKB-SubCell"/>
</dbReference>
<keyword evidence="6" id="KW-0564">Palmitate</keyword>
<evidence type="ECO:0008006" key="12">
    <source>
        <dbReference type="Google" id="ProtNLM"/>
    </source>
</evidence>
<organism evidence="10 11">
    <name type="scientific">Paenibacillus apis</name>
    <dbReference type="NCBI Taxonomy" id="1792174"/>
    <lineage>
        <taxon>Bacteria</taxon>
        <taxon>Bacillati</taxon>
        <taxon>Bacillota</taxon>
        <taxon>Bacilli</taxon>
        <taxon>Bacillales</taxon>
        <taxon>Paenibacillaceae</taxon>
        <taxon>Paenibacillus</taxon>
    </lineage>
</organism>
<evidence type="ECO:0000259" key="9">
    <source>
        <dbReference type="Pfam" id="PF25198"/>
    </source>
</evidence>
<dbReference type="PANTHER" id="PTHR35789:SF1">
    <property type="entry name" value="SPORE GERMINATION PROTEIN B3"/>
    <property type="match status" value="1"/>
</dbReference>
<evidence type="ECO:0000256" key="6">
    <source>
        <dbReference type="ARBA" id="ARBA00023139"/>
    </source>
</evidence>
<sequence length="406" mass="45298">MTRNNSTIRKGALPRSITVFGICVLLASFLTGCWSQRELSKLAIVVGTALDISDQPDTLKLTAQVVKAAEMGASAGSQKSSSGGKAYVNMSYTDRSVLSAVRGISHMQNRRLYFSHNKVLVISSELAKLGMGKGLDTFTRDYESRMNIQLLISKGKAFKILEEEVDLEKVPSLHLFGMMENQKLNSETAVVTLRDYNIATLSGSTAPVVPIVEMKKDKVKLYGTAVFKKGKMIGELDKSQTRGLLWITDRTRGGALTVDTEWGQVALEYLHSNSSLKPVRTKDGAIRMELTVNEEGAIQSNETTEDLSRLENVEKLKELMKEAIRSDIENALSQARSLSADVFGFGEIIRREYPKEWEKMKNNWDTMFPQIELDIRVNVKLSSTGGLVRPVIQEVHSEEHRRKYIS</sequence>
<feature type="domain" description="Spore germination GerAC-like C-terminal" evidence="8">
    <location>
        <begin position="223"/>
        <end position="385"/>
    </location>
</feature>
<dbReference type="GO" id="GO:0009847">
    <property type="term" value="P:spore germination"/>
    <property type="evidence" value="ECO:0007669"/>
    <property type="project" value="InterPro"/>
</dbReference>
<protein>
    <recommendedName>
        <fullName evidence="12">Ger(X)C family spore germination protein</fullName>
    </recommendedName>
</protein>
<dbReference type="InterPro" id="IPR057336">
    <property type="entry name" value="GerAC_N"/>
</dbReference>
<evidence type="ECO:0000256" key="1">
    <source>
        <dbReference type="ARBA" id="ARBA00004635"/>
    </source>
</evidence>
<comment type="caution">
    <text evidence="10">The sequence shown here is derived from an EMBL/GenBank/DDBJ whole genome shotgun (WGS) entry which is preliminary data.</text>
</comment>
<keyword evidence="7" id="KW-0449">Lipoprotein</keyword>
<dbReference type="NCBIfam" id="TIGR02887">
    <property type="entry name" value="spore_ger_x_C"/>
    <property type="match status" value="1"/>
</dbReference>
<keyword evidence="11" id="KW-1185">Reference proteome</keyword>
<gene>
    <name evidence="10" type="ORF">J41TS4_14960</name>
</gene>
<evidence type="ECO:0000313" key="10">
    <source>
        <dbReference type="EMBL" id="GIO41738.1"/>
    </source>
</evidence>
<keyword evidence="4" id="KW-0732">Signal</keyword>